<dbReference type="Proteomes" id="UP000015105">
    <property type="component" value="Chromosome 3D"/>
</dbReference>
<name>A0A453FLF8_AEGTS</name>
<feature type="coiled-coil region" evidence="1">
    <location>
        <begin position="2"/>
        <end position="133"/>
    </location>
</feature>
<reference evidence="2" key="4">
    <citation type="submission" date="2019-03" db="UniProtKB">
        <authorList>
            <consortium name="EnsemblPlants"/>
        </authorList>
    </citation>
    <scope>IDENTIFICATION</scope>
</reference>
<reference evidence="2" key="5">
    <citation type="journal article" date="2021" name="G3 (Bethesda)">
        <title>Aegilops tauschii genome assembly Aet v5.0 features greater sequence contiguity and improved annotation.</title>
        <authorList>
            <person name="Wang L."/>
            <person name="Zhu T."/>
            <person name="Rodriguez J.C."/>
            <person name="Deal K.R."/>
            <person name="Dubcovsky J."/>
            <person name="McGuire P.E."/>
            <person name="Lux T."/>
            <person name="Spannagl M."/>
            <person name="Mayer K.F.X."/>
            <person name="Baldrich P."/>
            <person name="Meyers B.C."/>
            <person name="Huo N."/>
            <person name="Gu Y.Q."/>
            <person name="Zhou H."/>
            <person name="Devos K.M."/>
            <person name="Bennetzen J.L."/>
            <person name="Unver T."/>
            <person name="Budak H."/>
            <person name="Gulick P.J."/>
            <person name="Galiba G."/>
            <person name="Kalapos B."/>
            <person name="Nelson D.R."/>
            <person name="Li P."/>
            <person name="You F.M."/>
            <person name="Luo M.C."/>
            <person name="Dvorak J."/>
        </authorList>
    </citation>
    <scope>NUCLEOTIDE SEQUENCE [LARGE SCALE GENOMIC DNA]</scope>
    <source>
        <strain evidence="2">cv. AL8/78</strain>
    </source>
</reference>
<evidence type="ECO:0000313" key="3">
    <source>
        <dbReference type="Proteomes" id="UP000015105"/>
    </source>
</evidence>
<dbReference type="Gramene" id="AET3Gv20714300.2">
    <property type="protein sequence ID" value="AET3Gv20714300.2"/>
    <property type="gene ID" value="AET3Gv20714300"/>
</dbReference>
<dbReference type="PANTHER" id="PTHR35480">
    <property type="entry name" value="MATERNAL EFFECT EMBRYO ARREST 22"/>
    <property type="match status" value="1"/>
</dbReference>
<accession>A0A453FLF8</accession>
<dbReference type="EnsemblPlants" id="AET3Gv20714300.2">
    <property type="protein sequence ID" value="AET3Gv20714300.2"/>
    <property type="gene ID" value="AET3Gv20714300"/>
</dbReference>
<reference evidence="3" key="2">
    <citation type="journal article" date="2017" name="Nat. Plants">
        <title>The Aegilops tauschii genome reveals multiple impacts of transposons.</title>
        <authorList>
            <person name="Zhao G."/>
            <person name="Zou C."/>
            <person name="Li K."/>
            <person name="Wang K."/>
            <person name="Li T."/>
            <person name="Gao L."/>
            <person name="Zhang X."/>
            <person name="Wang H."/>
            <person name="Yang Z."/>
            <person name="Liu X."/>
            <person name="Jiang W."/>
            <person name="Mao L."/>
            <person name="Kong X."/>
            <person name="Jiao Y."/>
            <person name="Jia J."/>
        </authorList>
    </citation>
    <scope>NUCLEOTIDE SEQUENCE [LARGE SCALE GENOMIC DNA]</scope>
    <source>
        <strain evidence="3">cv. AL8/78</strain>
    </source>
</reference>
<reference evidence="3" key="1">
    <citation type="journal article" date="2014" name="Science">
        <title>Ancient hybridizations among the ancestral genomes of bread wheat.</title>
        <authorList>
            <consortium name="International Wheat Genome Sequencing Consortium,"/>
            <person name="Marcussen T."/>
            <person name="Sandve S.R."/>
            <person name="Heier L."/>
            <person name="Spannagl M."/>
            <person name="Pfeifer M."/>
            <person name="Jakobsen K.S."/>
            <person name="Wulff B.B."/>
            <person name="Steuernagel B."/>
            <person name="Mayer K.F."/>
            <person name="Olsen O.A."/>
        </authorList>
    </citation>
    <scope>NUCLEOTIDE SEQUENCE [LARGE SCALE GENOMIC DNA]</scope>
    <source>
        <strain evidence="3">cv. AL8/78</strain>
    </source>
</reference>
<reference evidence="2" key="3">
    <citation type="journal article" date="2017" name="Nature">
        <title>Genome sequence of the progenitor of the wheat D genome Aegilops tauschii.</title>
        <authorList>
            <person name="Luo M.C."/>
            <person name="Gu Y.Q."/>
            <person name="Puiu D."/>
            <person name="Wang H."/>
            <person name="Twardziok S.O."/>
            <person name="Deal K.R."/>
            <person name="Huo N."/>
            <person name="Zhu T."/>
            <person name="Wang L."/>
            <person name="Wang Y."/>
            <person name="McGuire P.E."/>
            <person name="Liu S."/>
            <person name="Long H."/>
            <person name="Ramasamy R.K."/>
            <person name="Rodriguez J.C."/>
            <person name="Van S.L."/>
            <person name="Yuan L."/>
            <person name="Wang Z."/>
            <person name="Xia Z."/>
            <person name="Xiao L."/>
            <person name="Anderson O.D."/>
            <person name="Ouyang S."/>
            <person name="Liang Y."/>
            <person name="Zimin A.V."/>
            <person name="Pertea G."/>
            <person name="Qi P."/>
            <person name="Bennetzen J.L."/>
            <person name="Dai X."/>
            <person name="Dawson M.W."/>
            <person name="Muller H.G."/>
            <person name="Kugler K."/>
            <person name="Rivarola-Duarte L."/>
            <person name="Spannagl M."/>
            <person name="Mayer K.F.X."/>
            <person name="Lu F.H."/>
            <person name="Bevan M.W."/>
            <person name="Leroy P."/>
            <person name="Li P."/>
            <person name="You F.M."/>
            <person name="Sun Q."/>
            <person name="Liu Z."/>
            <person name="Lyons E."/>
            <person name="Wicker T."/>
            <person name="Salzberg S.L."/>
            <person name="Devos K.M."/>
            <person name="Dvorak J."/>
        </authorList>
    </citation>
    <scope>NUCLEOTIDE SEQUENCE [LARGE SCALE GENOMIC DNA]</scope>
    <source>
        <strain evidence="2">cv. AL8/78</strain>
    </source>
</reference>
<dbReference type="AlphaFoldDB" id="A0A453FLF8"/>
<proteinExistence type="predicted"/>
<keyword evidence="3" id="KW-1185">Reference proteome</keyword>
<sequence>MLAEKNKKLIEVERKKAMEEKSHSNHLLAQLQEQKKLNESLQVSIEAQRKNAMSEKNRADHLLQKLEEERKRSECLQRKSDDLSATRDMVSLGKHGIQHIGVATESANIKLLKEKLKRKKDQLKHVKNESKLEKSLIRKEIEL</sequence>
<evidence type="ECO:0000313" key="2">
    <source>
        <dbReference type="EnsemblPlants" id="AET3Gv20714300.2"/>
    </source>
</evidence>
<protein>
    <submittedName>
        <fullName evidence="2">Uncharacterized protein</fullName>
    </submittedName>
</protein>
<dbReference type="PANTHER" id="PTHR35480:SF1">
    <property type="entry name" value="MATERNAL EFFECT EMBRYO ARREST 22"/>
    <property type="match status" value="1"/>
</dbReference>
<evidence type="ECO:0000256" key="1">
    <source>
        <dbReference type="SAM" id="Coils"/>
    </source>
</evidence>
<organism evidence="2 3">
    <name type="scientific">Aegilops tauschii subsp. strangulata</name>
    <name type="common">Goatgrass</name>
    <dbReference type="NCBI Taxonomy" id="200361"/>
    <lineage>
        <taxon>Eukaryota</taxon>
        <taxon>Viridiplantae</taxon>
        <taxon>Streptophyta</taxon>
        <taxon>Embryophyta</taxon>
        <taxon>Tracheophyta</taxon>
        <taxon>Spermatophyta</taxon>
        <taxon>Magnoliopsida</taxon>
        <taxon>Liliopsida</taxon>
        <taxon>Poales</taxon>
        <taxon>Poaceae</taxon>
        <taxon>BOP clade</taxon>
        <taxon>Pooideae</taxon>
        <taxon>Triticodae</taxon>
        <taxon>Triticeae</taxon>
        <taxon>Triticinae</taxon>
        <taxon>Aegilops</taxon>
    </lineage>
</organism>
<keyword evidence="1" id="KW-0175">Coiled coil</keyword>